<sequence length="43" mass="5206">MKHRYGSLVVYLFYTFDGKCCFATHYRAMYHKSISDTVYDYSH</sequence>
<dbReference type="AlphaFoldDB" id="A0A2P2LKA3"/>
<reference evidence="1" key="1">
    <citation type="submission" date="2018-02" db="EMBL/GenBank/DDBJ databases">
        <title>Rhizophora mucronata_Transcriptome.</title>
        <authorList>
            <person name="Meera S.P."/>
            <person name="Sreeshan A."/>
            <person name="Augustine A."/>
        </authorList>
    </citation>
    <scope>NUCLEOTIDE SEQUENCE</scope>
    <source>
        <tissue evidence="1">Leaf</tissue>
    </source>
</reference>
<name>A0A2P2LKA3_RHIMU</name>
<accession>A0A2P2LKA3</accession>
<proteinExistence type="predicted"/>
<protein>
    <submittedName>
        <fullName evidence="1">Uncharacterized protein</fullName>
    </submittedName>
</protein>
<evidence type="ECO:0000313" key="1">
    <source>
        <dbReference type="EMBL" id="MBX18390.1"/>
    </source>
</evidence>
<dbReference type="EMBL" id="GGEC01037906">
    <property type="protein sequence ID" value="MBX18390.1"/>
    <property type="molecule type" value="Transcribed_RNA"/>
</dbReference>
<organism evidence="1">
    <name type="scientific">Rhizophora mucronata</name>
    <name type="common">Asiatic mangrove</name>
    <dbReference type="NCBI Taxonomy" id="61149"/>
    <lineage>
        <taxon>Eukaryota</taxon>
        <taxon>Viridiplantae</taxon>
        <taxon>Streptophyta</taxon>
        <taxon>Embryophyta</taxon>
        <taxon>Tracheophyta</taxon>
        <taxon>Spermatophyta</taxon>
        <taxon>Magnoliopsida</taxon>
        <taxon>eudicotyledons</taxon>
        <taxon>Gunneridae</taxon>
        <taxon>Pentapetalae</taxon>
        <taxon>rosids</taxon>
        <taxon>fabids</taxon>
        <taxon>Malpighiales</taxon>
        <taxon>Rhizophoraceae</taxon>
        <taxon>Rhizophora</taxon>
    </lineage>
</organism>